<gene>
    <name evidence="1" type="ORF">FPZ44_22330</name>
</gene>
<evidence type="ECO:0000313" key="2">
    <source>
        <dbReference type="Proteomes" id="UP000318102"/>
    </source>
</evidence>
<organism evidence="1 2">
    <name type="scientific">Paenibacillus agilis</name>
    <dbReference type="NCBI Taxonomy" id="3020863"/>
    <lineage>
        <taxon>Bacteria</taxon>
        <taxon>Bacillati</taxon>
        <taxon>Bacillota</taxon>
        <taxon>Bacilli</taxon>
        <taxon>Bacillales</taxon>
        <taxon>Paenibacillaceae</taxon>
        <taxon>Paenibacillus</taxon>
    </lineage>
</organism>
<dbReference type="AlphaFoldDB" id="A0A559II33"/>
<dbReference type="SUPFAM" id="SSF116965">
    <property type="entry name" value="Hypothetical protein MPN330"/>
    <property type="match status" value="1"/>
</dbReference>
<reference evidence="1 2" key="1">
    <citation type="submission" date="2019-07" db="EMBL/GenBank/DDBJ databases">
        <authorList>
            <person name="Kim J."/>
        </authorList>
    </citation>
    <scope>NUCLEOTIDE SEQUENCE [LARGE SCALE GENOMIC DNA]</scope>
    <source>
        <strain evidence="1 2">N4</strain>
    </source>
</reference>
<comment type="caution">
    <text evidence="1">The sequence shown here is derived from an EMBL/GenBank/DDBJ whole genome shotgun (WGS) entry which is preliminary data.</text>
</comment>
<dbReference type="EMBL" id="VNJK01000004">
    <property type="protein sequence ID" value="TVX87298.1"/>
    <property type="molecule type" value="Genomic_DNA"/>
</dbReference>
<name>A0A559II33_9BACL</name>
<accession>A0A559II33</accession>
<proteinExistence type="predicted"/>
<dbReference type="OrthoDB" id="2677436at2"/>
<evidence type="ECO:0000313" key="1">
    <source>
        <dbReference type="EMBL" id="TVX87298.1"/>
    </source>
</evidence>
<sequence>MTEHNQSKPNVVLFPKTYEYYQMELTRMLESERYAEAVALLKFLLQCSGDNEESRVEWQALLEWLLQAFPYLQDETEQPSIHNIQQAEEDVSEQDVIRSQVLEKQQMDEQYIAKMLERLQETPFDERKWFILEQLTVAEDANLNDELIYLLETKKLHPIVQFGILQTLCKRGMTGAVTFYRGSEQCVVDIEHTPLDYASYPSAILAPAERVHEVVALREPSIAYFAQEIWHQFIKAIYGTSQYEQLRSGTEAEANAWAAALHRIVAGLLQLQEEESVVKQIYHINSDSRIVYEQALRSLAKSFRAES</sequence>
<dbReference type="Proteomes" id="UP000318102">
    <property type="component" value="Unassembled WGS sequence"/>
</dbReference>
<protein>
    <submittedName>
        <fullName evidence="1">Uncharacterized protein</fullName>
    </submittedName>
</protein>
<keyword evidence="2" id="KW-1185">Reference proteome</keyword>